<comment type="caution">
    <text evidence="7">The sequence shown here is derived from an EMBL/GenBank/DDBJ whole genome shotgun (WGS) entry which is preliminary data.</text>
</comment>
<dbReference type="PANTHER" id="PTHR42978:SF2">
    <property type="entry name" value="102 KBASES UNSTABLE REGION: FROM 1 TO 119443"/>
    <property type="match status" value="1"/>
</dbReference>
<reference evidence="7 8" key="1">
    <citation type="submission" date="2018-04" db="EMBL/GenBank/DDBJ databases">
        <title>Sphingobacterium sp. M46 Genome.</title>
        <authorList>
            <person name="Cheng J."/>
            <person name="Li Y."/>
        </authorList>
    </citation>
    <scope>NUCLEOTIDE SEQUENCE [LARGE SCALE GENOMIC DNA]</scope>
    <source>
        <strain evidence="7 8">M46</strain>
    </source>
</reference>
<evidence type="ECO:0000256" key="2">
    <source>
        <dbReference type="ARBA" id="ARBA00007749"/>
    </source>
</evidence>
<keyword evidence="5" id="KW-0862">Zinc</keyword>
<dbReference type="AlphaFoldDB" id="A0A363NTC5"/>
<dbReference type="PANTHER" id="PTHR42978">
    <property type="entry name" value="QUORUM-QUENCHING LACTONASE YTNP-RELATED-RELATED"/>
    <property type="match status" value="1"/>
</dbReference>
<name>A0A363NTC5_9SPHI</name>
<evidence type="ECO:0000256" key="4">
    <source>
        <dbReference type="ARBA" id="ARBA00022801"/>
    </source>
</evidence>
<accession>A0A363NTC5</accession>
<organism evidence="7 8">
    <name type="scientific">Sphingobacterium athyrii</name>
    <dbReference type="NCBI Taxonomy" id="2152717"/>
    <lineage>
        <taxon>Bacteria</taxon>
        <taxon>Pseudomonadati</taxon>
        <taxon>Bacteroidota</taxon>
        <taxon>Sphingobacteriia</taxon>
        <taxon>Sphingobacteriales</taxon>
        <taxon>Sphingobacteriaceae</taxon>
        <taxon>Sphingobacterium</taxon>
    </lineage>
</organism>
<dbReference type="InterPro" id="IPR001279">
    <property type="entry name" value="Metallo-B-lactamas"/>
</dbReference>
<dbReference type="Pfam" id="PF00753">
    <property type="entry name" value="Lactamase_B"/>
    <property type="match status" value="1"/>
</dbReference>
<dbReference type="InterPro" id="IPR036866">
    <property type="entry name" value="RibonucZ/Hydroxyglut_hydro"/>
</dbReference>
<dbReference type="Proteomes" id="UP000250831">
    <property type="component" value="Unassembled WGS sequence"/>
</dbReference>
<keyword evidence="8" id="KW-1185">Reference proteome</keyword>
<dbReference type="RefSeq" id="WP_108633990.1">
    <property type="nucleotide sequence ID" value="NZ_QCXX01000003.1"/>
</dbReference>
<evidence type="ECO:0000256" key="5">
    <source>
        <dbReference type="ARBA" id="ARBA00022833"/>
    </source>
</evidence>
<dbReference type="SUPFAM" id="SSF56281">
    <property type="entry name" value="Metallo-hydrolase/oxidoreductase"/>
    <property type="match status" value="1"/>
</dbReference>
<evidence type="ECO:0000259" key="6">
    <source>
        <dbReference type="SMART" id="SM00849"/>
    </source>
</evidence>
<evidence type="ECO:0000313" key="7">
    <source>
        <dbReference type="EMBL" id="PUV24062.1"/>
    </source>
</evidence>
<dbReference type="GO" id="GO:0046872">
    <property type="term" value="F:metal ion binding"/>
    <property type="evidence" value="ECO:0007669"/>
    <property type="project" value="UniProtKB-KW"/>
</dbReference>
<dbReference type="SMART" id="SM00849">
    <property type="entry name" value="Lactamase_B"/>
    <property type="match status" value="1"/>
</dbReference>
<evidence type="ECO:0000313" key="8">
    <source>
        <dbReference type="Proteomes" id="UP000250831"/>
    </source>
</evidence>
<comment type="similarity">
    <text evidence="2">Belongs to the metallo-beta-lactamase superfamily.</text>
</comment>
<dbReference type="Gene3D" id="3.60.15.10">
    <property type="entry name" value="Ribonuclease Z/Hydroxyacylglutathione hydrolase-like"/>
    <property type="match status" value="1"/>
</dbReference>
<sequence>MKIYPLKDGDFSVDKNKNFTYLEDTGNDKNLKIAVQPFLIETAGNLVLLDAGLGWMENGIPKIHTNIIKAGFQPEDVKLAMLSHLHKDHINGLVNRAKNDWTLNFPNAEVYIQKREYDFALSKDGSPSFDLDALKFIVENANIIWMDSDKGSIISEIDFEVTGGHTPYHQVFWIKDNGETAFYGADNLPQMGYLNYQIAFKTDYDGKKAMEERIIWKKRAKEGQWKILLYHDIEIKIITLYDK</sequence>
<dbReference type="InterPro" id="IPR051013">
    <property type="entry name" value="MBL_superfamily_lactonases"/>
</dbReference>
<feature type="domain" description="Metallo-beta-lactamase" evidence="6">
    <location>
        <begin position="34"/>
        <end position="231"/>
    </location>
</feature>
<dbReference type="OrthoDB" id="9802897at2"/>
<dbReference type="EMBL" id="QCXX01000003">
    <property type="protein sequence ID" value="PUV24062.1"/>
    <property type="molecule type" value="Genomic_DNA"/>
</dbReference>
<proteinExistence type="inferred from homology"/>
<evidence type="ECO:0000256" key="3">
    <source>
        <dbReference type="ARBA" id="ARBA00022723"/>
    </source>
</evidence>
<protein>
    <submittedName>
        <fullName evidence="7">MBL fold metallo-hydrolase</fullName>
    </submittedName>
</protein>
<keyword evidence="4 7" id="KW-0378">Hydrolase</keyword>
<comment type="cofactor">
    <cofactor evidence="1">
        <name>Zn(2+)</name>
        <dbReference type="ChEBI" id="CHEBI:29105"/>
    </cofactor>
</comment>
<keyword evidence="3" id="KW-0479">Metal-binding</keyword>
<dbReference type="GO" id="GO:0016787">
    <property type="term" value="F:hydrolase activity"/>
    <property type="evidence" value="ECO:0007669"/>
    <property type="project" value="UniProtKB-KW"/>
</dbReference>
<evidence type="ECO:0000256" key="1">
    <source>
        <dbReference type="ARBA" id="ARBA00001947"/>
    </source>
</evidence>
<gene>
    <name evidence="7" type="ORF">DCO56_11865</name>
</gene>